<feature type="region of interest" description="Disordered" evidence="1">
    <location>
        <begin position="64"/>
        <end position="105"/>
    </location>
</feature>
<dbReference type="Proteomes" id="UP001152795">
    <property type="component" value="Unassembled WGS sequence"/>
</dbReference>
<reference evidence="2" key="1">
    <citation type="submission" date="2020-04" db="EMBL/GenBank/DDBJ databases">
        <authorList>
            <person name="Alioto T."/>
            <person name="Alioto T."/>
            <person name="Gomez Garrido J."/>
        </authorList>
    </citation>
    <scope>NUCLEOTIDE SEQUENCE</scope>
    <source>
        <strain evidence="2">A484AB</strain>
    </source>
</reference>
<accession>A0A7D9JH65</accession>
<protein>
    <submittedName>
        <fullName evidence="2">Uncharacterized protein</fullName>
    </submittedName>
</protein>
<feature type="compositionally biased region" description="Basic and acidic residues" evidence="1">
    <location>
        <begin position="89"/>
        <end position="99"/>
    </location>
</feature>
<evidence type="ECO:0000313" key="2">
    <source>
        <dbReference type="EMBL" id="CAB4029684.1"/>
    </source>
</evidence>
<keyword evidence="3" id="KW-1185">Reference proteome</keyword>
<evidence type="ECO:0000256" key="1">
    <source>
        <dbReference type="SAM" id="MobiDB-lite"/>
    </source>
</evidence>
<gene>
    <name evidence="2" type="ORF">PACLA_8A003214</name>
</gene>
<proteinExistence type="predicted"/>
<feature type="non-terminal residue" evidence="2">
    <location>
        <position position="1"/>
    </location>
</feature>
<sequence>LTSRQEFTDKTIELHVNISKFDWSASDDPFNCIVGMVDEKSWAGECNKCLSDLKRKKDSVQVIAAEQGDTAGEPDITPDAPDDVNEDDQAPKSEKRKATEQLLEE</sequence>
<name>A0A7D9JH65_PARCT</name>
<dbReference type="AlphaFoldDB" id="A0A7D9JH65"/>
<organism evidence="2 3">
    <name type="scientific">Paramuricea clavata</name>
    <name type="common">Red gorgonian</name>
    <name type="synonym">Violescent sea-whip</name>
    <dbReference type="NCBI Taxonomy" id="317549"/>
    <lineage>
        <taxon>Eukaryota</taxon>
        <taxon>Metazoa</taxon>
        <taxon>Cnidaria</taxon>
        <taxon>Anthozoa</taxon>
        <taxon>Octocorallia</taxon>
        <taxon>Malacalcyonacea</taxon>
        <taxon>Plexauridae</taxon>
        <taxon>Paramuricea</taxon>
    </lineage>
</organism>
<comment type="caution">
    <text evidence="2">The sequence shown here is derived from an EMBL/GenBank/DDBJ whole genome shotgun (WGS) entry which is preliminary data.</text>
</comment>
<evidence type="ECO:0000313" key="3">
    <source>
        <dbReference type="Proteomes" id="UP001152795"/>
    </source>
</evidence>
<dbReference type="EMBL" id="CACRXK020016339">
    <property type="protein sequence ID" value="CAB4029684.1"/>
    <property type="molecule type" value="Genomic_DNA"/>
</dbReference>